<comment type="caution">
    <text evidence="3">The sequence shown here is derived from an EMBL/GenBank/DDBJ whole genome shotgun (WGS) entry which is preliminary data.</text>
</comment>
<evidence type="ECO:0000256" key="1">
    <source>
        <dbReference type="SAM" id="MobiDB-lite"/>
    </source>
</evidence>
<gene>
    <name evidence="3" type="ORF">LTR24_000931</name>
</gene>
<keyword evidence="4" id="KW-1185">Reference proteome</keyword>
<evidence type="ECO:0000313" key="3">
    <source>
        <dbReference type="EMBL" id="KAK5100785.1"/>
    </source>
</evidence>
<proteinExistence type="predicted"/>
<dbReference type="EMBL" id="JAVRRG010000006">
    <property type="protein sequence ID" value="KAK5100785.1"/>
    <property type="molecule type" value="Genomic_DNA"/>
</dbReference>
<evidence type="ECO:0000313" key="4">
    <source>
        <dbReference type="Proteomes" id="UP001345013"/>
    </source>
</evidence>
<evidence type="ECO:0000256" key="2">
    <source>
        <dbReference type="SAM" id="Phobius"/>
    </source>
</evidence>
<keyword evidence="2" id="KW-1133">Transmembrane helix</keyword>
<organism evidence="3 4">
    <name type="scientific">Lithohypha guttulata</name>
    <dbReference type="NCBI Taxonomy" id="1690604"/>
    <lineage>
        <taxon>Eukaryota</taxon>
        <taxon>Fungi</taxon>
        <taxon>Dikarya</taxon>
        <taxon>Ascomycota</taxon>
        <taxon>Pezizomycotina</taxon>
        <taxon>Eurotiomycetes</taxon>
        <taxon>Chaetothyriomycetidae</taxon>
        <taxon>Chaetothyriales</taxon>
        <taxon>Trichomeriaceae</taxon>
        <taxon>Lithohypha</taxon>
    </lineage>
</organism>
<keyword evidence="2" id="KW-0812">Transmembrane</keyword>
<dbReference type="Proteomes" id="UP001345013">
    <property type="component" value="Unassembled WGS sequence"/>
</dbReference>
<feature type="compositionally biased region" description="Basic and acidic residues" evidence="1">
    <location>
        <begin position="48"/>
        <end position="59"/>
    </location>
</feature>
<feature type="transmembrane region" description="Helical" evidence="2">
    <location>
        <begin position="20"/>
        <end position="39"/>
    </location>
</feature>
<sequence length="114" mass="12567">MANFEVALRGHDSDVSTWSISVPTIFTIVIAFALISIILRYQLPHNKEAEVDHSEHEEAFNTDSGGDEGMEDAKSDADSDAAVVDFETEAIRDFSGLNDFENEAARLRGTWSTT</sequence>
<protein>
    <submittedName>
        <fullName evidence="3">Uncharacterized protein</fullName>
    </submittedName>
</protein>
<name>A0ABR0KMH1_9EURO</name>
<accession>A0ABR0KMH1</accession>
<feature type="region of interest" description="Disordered" evidence="1">
    <location>
        <begin position="48"/>
        <end position="80"/>
    </location>
</feature>
<reference evidence="3 4" key="1">
    <citation type="submission" date="2023-08" db="EMBL/GenBank/DDBJ databases">
        <title>Black Yeasts Isolated from many extreme environments.</title>
        <authorList>
            <person name="Coleine C."/>
            <person name="Stajich J.E."/>
            <person name="Selbmann L."/>
        </authorList>
    </citation>
    <scope>NUCLEOTIDE SEQUENCE [LARGE SCALE GENOMIC DNA]</scope>
    <source>
        <strain evidence="3 4">CCFEE 5885</strain>
    </source>
</reference>
<keyword evidence="2" id="KW-0472">Membrane</keyword>